<comment type="caution">
    <text evidence="2">The sequence shown here is derived from an EMBL/GenBank/DDBJ whole genome shotgun (WGS) entry which is preliminary data.</text>
</comment>
<name>A0A438IA43_VITVI</name>
<gene>
    <name evidence="2" type="ORF">CK203_028874</name>
</gene>
<evidence type="ECO:0000313" key="3">
    <source>
        <dbReference type="Proteomes" id="UP000288805"/>
    </source>
</evidence>
<dbReference type="PANTHER" id="PTHR34285">
    <property type="entry name" value="OS08G0510800 PROTEIN"/>
    <property type="match status" value="1"/>
</dbReference>
<proteinExistence type="predicted"/>
<dbReference type="AlphaFoldDB" id="A0A438IA43"/>
<protein>
    <submittedName>
        <fullName evidence="2">Uncharacterized protein</fullName>
    </submittedName>
</protein>
<accession>A0A438IA43</accession>
<evidence type="ECO:0000313" key="2">
    <source>
        <dbReference type="EMBL" id="RVW93588.1"/>
    </source>
</evidence>
<reference evidence="2 3" key="1">
    <citation type="journal article" date="2018" name="PLoS Genet.">
        <title>Population sequencing reveals clonal diversity and ancestral inbreeding in the grapevine cultivar Chardonnay.</title>
        <authorList>
            <person name="Roach M.J."/>
            <person name="Johnson D.L."/>
            <person name="Bohlmann J."/>
            <person name="van Vuuren H.J."/>
            <person name="Jones S.J."/>
            <person name="Pretorius I.S."/>
            <person name="Schmidt S.A."/>
            <person name="Borneman A.R."/>
        </authorList>
    </citation>
    <scope>NUCLEOTIDE SEQUENCE [LARGE SCALE GENOMIC DNA]</scope>
    <source>
        <strain evidence="3">cv. Chardonnay</strain>
        <tissue evidence="2">Leaf</tissue>
    </source>
</reference>
<keyword evidence="1" id="KW-0175">Coiled coil</keyword>
<dbReference type="PANTHER" id="PTHR34285:SF3">
    <property type="entry name" value="OS08G0510800 PROTEIN"/>
    <property type="match status" value="1"/>
</dbReference>
<evidence type="ECO:0000256" key="1">
    <source>
        <dbReference type="SAM" id="Coils"/>
    </source>
</evidence>
<sequence length="337" mass="36120">MMKASVKFREDEKKPLFRAKVALNILGFPFRYGVEAGDATDLRFNLSTFFESGPLIKFSYRHNDSLTPFAVAVKTGIGRFGSPIGAPIAMAAEFNLLGTGSPSFFIHFRPQIGDFSIKRSMQSQIALPPQSSIFTPKFKAPADGADLEVDGSVDDAEPPGATGKRISFPVGKVIDSVFSGVELSAGTAVRLMNRAVLKLRWNLKFPAEFKPTCAGDNITNQTAGISGDKAPFLVLSKIGIEHVAADNSPHSSTGVAGTCLSMKRELDALRAQNESLRKGIAELRSEINAGKYSPVQIIGGKAPGDDGVTGKETDGNARAAPVRNIFGPHFVFRICQN</sequence>
<dbReference type="Proteomes" id="UP000288805">
    <property type="component" value="Unassembled WGS sequence"/>
</dbReference>
<dbReference type="EMBL" id="QGNW01000128">
    <property type="protein sequence ID" value="RVW93588.1"/>
    <property type="molecule type" value="Genomic_DNA"/>
</dbReference>
<organism evidence="2 3">
    <name type="scientific">Vitis vinifera</name>
    <name type="common">Grape</name>
    <dbReference type="NCBI Taxonomy" id="29760"/>
    <lineage>
        <taxon>Eukaryota</taxon>
        <taxon>Viridiplantae</taxon>
        <taxon>Streptophyta</taxon>
        <taxon>Embryophyta</taxon>
        <taxon>Tracheophyta</taxon>
        <taxon>Spermatophyta</taxon>
        <taxon>Magnoliopsida</taxon>
        <taxon>eudicotyledons</taxon>
        <taxon>Gunneridae</taxon>
        <taxon>Pentapetalae</taxon>
        <taxon>rosids</taxon>
        <taxon>Vitales</taxon>
        <taxon>Vitaceae</taxon>
        <taxon>Viteae</taxon>
        <taxon>Vitis</taxon>
    </lineage>
</organism>
<feature type="coiled-coil region" evidence="1">
    <location>
        <begin position="259"/>
        <end position="286"/>
    </location>
</feature>